<organism evidence="1 2">
    <name type="scientific">Amphimedon queenslandica</name>
    <name type="common">Sponge</name>
    <dbReference type="NCBI Taxonomy" id="400682"/>
    <lineage>
        <taxon>Eukaryota</taxon>
        <taxon>Metazoa</taxon>
        <taxon>Porifera</taxon>
        <taxon>Demospongiae</taxon>
        <taxon>Heteroscleromorpha</taxon>
        <taxon>Haplosclerida</taxon>
        <taxon>Niphatidae</taxon>
        <taxon>Amphimedon</taxon>
    </lineage>
</organism>
<dbReference type="RefSeq" id="XP_019864157.1">
    <property type="nucleotide sequence ID" value="XM_020008598.1"/>
</dbReference>
<reference evidence="2" key="1">
    <citation type="journal article" date="2010" name="Nature">
        <title>The Amphimedon queenslandica genome and the evolution of animal complexity.</title>
        <authorList>
            <person name="Srivastava M."/>
            <person name="Simakov O."/>
            <person name="Chapman J."/>
            <person name="Fahey B."/>
            <person name="Gauthier M.E."/>
            <person name="Mitros T."/>
            <person name="Richards G.S."/>
            <person name="Conaco C."/>
            <person name="Dacre M."/>
            <person name="Hellsten U."/>
            <person name="Larroux C."/>
            <person name="Putnam N.H."/>
            <person name="Stanke M."/>
            <person name="Adamska M."/>
            <person name="Darling A."/>
            <person name="Degnan S.M."/>
            <person name="Oakley T.H."/>
            <person name="Plachetzki D.C."/>
            <person name="Zhai Y."/>
            <person name="Adamski M."/>
            <person name="Calcino A."/>
            <person name="Cummins S.F."/>
            <person name="Goodstein D.M."/>
            <person name="Harris C."/>
            <person name="Jackson D.J."/>
            <person name="Leys S.P."/>
            <person name="Shu S."/>
            <person name="Woodcroft B.J."/>
            <person name="Vervoort M."/>
            <person name="Kosik K.S."/>
            <person name="Manning G."/>
            <person name="Degnan B.M."/>
            <person name="Rokhsar D.S."/>
        </authorList>
    </citation>
    <scope>NUCLEOTIDE SEQUENCE [LARGE SCALE GENOMIC DNA]</scope>
</reference>
<evidence type="ECO:0000313" key="2">
    <source>
        <dbReference type="Proteomes" id="UP000007879"/>
    </source>
</evidence>
<sequence length="266" mass="30209">MSLLFFYCRYMREYVLLVRDHCSLICVDDKHKVKVGEPGFPVASAERGRRVAVRADENFVVGDHDFKKFGLIPSVTFIIKIPDEICGSWYDGKVYVGLKDSVFEPSSPIRHMTELYQTILKTETHKKPILFIYSDGGPDHRLTYISVQLSLICLFIKLDLDYLCACRTAPYHSWRNPVERIMSILNLGLQCVGLAREQMTEEFEKEAAKANSLSELRAIASQTSGFEAAVASSLSPVKSLLYSIFNRLKLHDDYIHTFDSASTNGY</sequence>
<reference evidence="1" key="2">
    <citation type="submission" date="2024-06" db="UniProtKB">
        <authorList>
            <consortium name="EnsemblMetazoa"/>
        </authorList>
    </citation>
    <scope>IDENTIFICATION</scope>
</reference>
<name>A0AAN0K4B3_AMPQE</name>
<evidence type="ECO:0000313" key="1">
    <source>
        <dbReference type="EnsemblMetazoa" id="XP_019864157.1"/>
    </source>
</evidence>
<dbReference type="AlphaFoldDB" id="A0AAN0K4B3"/>
<accession>A0AAN0K4B3</accession>
<dbReference type="GeneID" id="109593572"/>
<dbReference type="Proteomes" id="UP000007879">
    <property type="component" value="Unassembled WGS sequence"/>
</dbReference>
<keyword evidence="2" id="KW-1185">Reference proteome</keyword>
<dbReference type="EnsemblMetazoa" id="XM_020008598.1">
    <property type="protein sequence ID" value="XP_019864157.1"/>
    <property type="gene ID" value="LOC109593572"/>
</dbReference>
<protein>
    <submittedName>
        <fullName evidence="1">Uncharacterized protein</fullName>
    </submittedName>
</protein>
<proteinExistence type="predicted"/>
<dbReference type="KEGG" id="aqu:109593572"/>